<evidence type="ECO:0000256" key="2">
    <source>
        <dbReference type="SAM" id="SignalP"/>
    </source>
</evidence>
<proteinExistence type="predicted"/>
<organism evidence="3 4">
    <name type="scientific">Luteolibacter soli</name>
    <dbReference type="NCBI Taxonomy" id="3135280"/>
    <lineage>
        <taxon>Bacteria</taxon>
        <taxon>Pseudomonadati</taxon>
        <taxon>Verrucomicrobiota</taxon>
        <taxon>Verrucomicrobiia</taxon>
        <taxon>Verrucomicrobiales</taxon>
        <taxon>Verrucomicrobiaceae</taxon>
        <taxon>Luteolibacter</taxon>
    </lineage>
</organism>
<accession>A0ABU9B013</accession>
<feature type="chain" id="PRO_5045294375" description="Lipoprotein" evidence="2">
    <location>
        <begin position="24"/>
        <end position="268"/>
    </location>
</feature>
<evidence type="ECO:0008006" key="5">
    <source>
        <dbReference type="Google" id="ProtNLM"/>
    </source>
</evidence>
<comment type="caution">
    <text evidence="3">The sequence shown here is derived from an EMBL/GenBank/DDBJ whole genome shotgun (WGS) entry which is preliminary data.</text>
</comment>
<keyword evidence="2" id="KW-0732">Signal</keyword>
<evidence type="ECO:0000256" key="1">
    <source>
        <dbReference type="SAM" id="MobiDB-lite"/>
    </source>
</evidence>
<protein>
    <recommendedName>
        <fullName evidence="5">Lipoprotein</fullName>
    </recommendedName>
</protein>
<dbReference type="RefSeq" id="WP_341406321.1">
    <property type="nucleotide sequence ID" value="NZ_JBBUKT010000008.1"/>
</dbReference>
<gene>
    <name evidence="3" type="ORF">WKV53_18770</name>
</gene>
<feature type="signal peptide" evidence="2">
    <location>
        <begin position="1"/>
        <end position="23"/>
    </location>
</feature>
<feature type="region of interest" description="Disordered" evidence="1">
    <location>
        <begin position="180"/>
        <end position="211"/>
    </location>
</feature>
<evidence type="ECO:0000313" key="3">
    <source>
        <dbReference type="EMBL" id="MEK7952564.1"/>
    </source>
</evidence>
<evidence type="ECO:0000313" key="4">
    <source>
        <dbReference type="Proteomes" id="UP001371305"/>
    </source>
</evidence>
<feature type="compositionally biased region" description="Gly residues" evidence="1">
    <location>
        <begin position="181"/>
        <end position="200"/>
    </location>
</feature>
<dbReference type="Proteomes" id="UP001371305">
    <property type="component" value="Unassembled WGS sequence"/>
</dbReference>
<sequence>MKPKAFRFAPLTFVLLATAVAPAQETPPATPAETPAAPEQPAANPAADLTAAAEKLAAATSYAWSNTTSFGGNFGDRTTSGKKGSGGYILVTMPGRDQEFQVLARKGKAAMQRDGAWVVPNPDTEEQGPGRWVARMVQNLHEPTTDAKDLVSKAKDVKLENGSIRGTLDEATAKELISFRGFGGRRGGGGGGGQGGGNGGPPEVSGAGGSVSFTVTDGVLTGYELTLTGKMNFNGEDRDVNRTTKVSFTGVGSTTFDIPEAAAGLLSE</sequence>
<name>A0ABU9B013_9BACT</name>
<keyword evidence="4" id="KW-1185">Reference proteome</keyword>
<dbReference type="EMBL" id="JBBUKT010000008">
    <property type="protein sequence ID" value="MEK7952564.1"/>
    <property type="molecule type" value="Genomic_DNA"/>
</dbReference>
<reference evidence="3 4" key="1">
    <citation type="submission" date="2024-04" db="EMBL/GenBank/DDBJ databases">
        <title>Luteolibacter sp. isolated from soil.</title>
        <authorList>
            <person name="An J."/>
        </authorList>
    </citation>
    <scope>NUCLEOTIDE SEQUENCE [LARGE SCALE GENOMIC DNA]</scope>
    <source>
        <strain evidence="3 4">Y139</strain>
    </source>
</reference>
<feature type="region of interest" description="Disordered" evidence="1">
    <location>
        <begin position="24"/>
        <end position="47"/>
    </location>
</feature>